<protein>
    <submittedName>
        <fullName evidence="2">IS3 family transposase</fullName>
    </submittedName>
</protein>
<gene>
    <name evidence="2" type="ORF">EC604_23135</name>
</gene>
<evidence type="ECO:0000259" key="1">
    <source>
        <dbReference type="Pfam" id="PF13333"/>
    </source>
</evidence>
<name>A0A5M9WYK6_PAEAM</name>
<organism evidence="2 3">
    <name type="scientific">Paenibacillus amylolyticus</name>
    <dbReference type="NCBI Taxonomy" id="1451"/>
    <lineage>
        <taxon>Bacteria</taxon>
        <taxon>Bacillati</taxon>
        <taxon>Bacillota</taxon>
        <taxon>Bacilli</taxon>
        <taxon>Bacillales</taxon>
        <taxon>Paenibacillaceae</taxon>
        <taxon>Paenibacillus</taxon>
    </lineage>
</organism>
<dbReference type="AlphaFoldDB" id="A0A5M9WYK6"/>
<feature type="domain" description="Integrase catalytic" evidence="1">
    <location>
        <begin position="1"/>
        <end position="31"/>
    </location>
</feature>
<proteinExistence type="predicted"/>
<evidence type="ECO:0000313" key="2">
    <source>
        <dbReference type="EMBL" id="KAA8786726.1"/>
    </source>
</evidence>
<accession>A0A5M9WYK6</accession>
<dbReference type="InterPro" id="IPR001584">
    <property type="entry name" value="Integrase_cat-core"/>
</dbReference>
<sequence>MYSAVRRYMCYYNNCRYTESLDGLSPGEYRRAA</sequence>
<evidence type="ECO:0000313" key="3">
    <source>
        <dbReference type="Proteomes" id="UP000323664"/>
    </source>
</evidence>
<comment type="caution">
    <text evidence="2">The sequence shown here is derived from an EMBL/GenBank/DDBJ whole genome shotgun (WGS) entry which is preliminary data.</text>
</comment>
<reference evidence="2 3" key="1">
    <citation type="journal article" date="2019" name="J. Ind. Microbiol. Biotechnol.">
        <title>Paenibacillus amylolyticus 27C64 has a diverse set of carbohydrate-active enzymes and complete pectin deconstruction system.</title>
        <authorList>
            <person name="Keggi C."/>
            <person name="Doran-Peterson J."/>
        </authorList>
    </citation>
    <scope>NUCLEOTIDE SEQUENCE [LARGE SCALE GENOMIC DNA]</scope>
    <source>
        <strain evidence="2 3">27C64</strain>
    </source>
</reference>
<dbReference type="Proteomes" id="UP000323664">
    <property type="component" value="Unassembled WGS sequence"/>
</dbReference>
<dbReference type="GO" id="GO:0015074">
    <property type="term" value="P:DNA integration"/>
    <property type="evidence" value="ECO:0007669"/>
    <property type="project" value="InterPro"/>
</dbReference>
<dbReference type="EMBL" id="RIAS01000016">
    <property type="protein sequence ID" value="KAA8786726.1"/>
    <property type="molecule type" value="Genomic_DNA"/>
</dbReference>
<dbReference type="Pfam" id="PF13333">
    <property type="entry name" value="rve_2"/>
    <property type="match status" value="1"/>
</dbReference>